<dbReference type="EMBL" id="FQYY01000005">
    <property type="protein sequence ID" value="SHI84116.1"/>
    <property type="molecule type" value="Genomic_DNA"/>
</dbReference>
<keyword evidence="2" id="KW-1185">Reference proteome</keyword>
<accession>A0A1M6EF56</accession>
<dbReference type="InterPro" id="IPR050583">
    <property type="entry name" value="Mycobacterial_A85_antigen"/>
</dbReference>
<dbReference type="Proteomes" id="UP000184225">
    <property type="component" value="Unassembled WGS sequence"/>
</dbReference>
<gene>
    <name evidence="1" type="ORF">SAMN04488096_10559</name>
</gene>
<dbReference type="AlphaFoldDB" id="A0A1M6EF56"/>
<dbReference type="OrthoDB" id="1142077at2"/>
<dbReference type="InterPro" id="IPR011990">
    <property type="entry name" value="TPR-like_helical_dom_sf"/>
</dbReference>
<dbReference type="Gene3D" id="3.40.50.1820">
    <property type="entry name" value="alpha/beta hydrolase"/>
    <property type="match status" value="1"/>
</dbReference>
<evidence type="ECO:0000313" key="1">
    <source>
        <dbReference type="EMBL" id="SHI84116.1"/>
    </source>
</evidence>
<sequence>MKKYLLLLILAIPVLAVSQPKYLSVESKILNQKRNIKIQLPRNYSYNTKKSYPVVYVLDGDYLFEPVAGNVDYYSYWEDIPEAIVVGINQNGLRLDDTTYDQSSYLPVDGGANFFEFLGMELMPLIDEEYRTAKFSIAIGHDLTANFINYYLFKENPLFKGYINLSPDYAPEMHDRIFNILETSQEKIWYYIATGTQDVGKLRTDITKLNTRLSGLNNDLVNYYYDDFEGQNHYNLVGNAIPSSLEQIFSVYRPITQYDYKKLRENEKITEYCNFLENKYKEIQDLYGLSIKVRPNDILGISNIIIEKEKWEQLKDLSKVAEREHGETMLGNYLMGYYYEQEGKPKKALKEYQAAYSKEKIAFLNQDFMIEKMDQIKADFGE</sequence>
<evidence type="ECO:0000313" key="2">
    <source>
        <dbReference type="Proteomes" id="UP000184225"/>
    </source>
</evidence>
<proteinExistence type="predicted"/>
<dbReference type="InterPro" id="IPR029058">
    <property type="entry name" value="AB_hydrolase_fold"/>
</dbReference>
<protein>
    <recommendedName>
        <fullName evidence="3">Esterase</fullName>
    </recommendedName>
</protein>
<reference evidence="1 2" key="1">
    <citation type="submission" date="2016-11" db="EMBL/GenBank/DDBJ databases">
        <authorList>
            <person name="Jaros S."/>
            <person name="Januszkiewicz K."/>
            <person name="Wedrychowicz H."/>
        </authorList>
    </citation>
    <scope>NUCLEOTIDE SEQUENCE [LARGE SCALE GENOMIC DNA]</scope>
    <source>
        <strain evidence="1 2">DSM 21425</strain>
    </source>
</reference>
<name>A0A1M6EF56_9FLAO</name>
<dbReference type="STRING" id="579105.SAMN04488096_10559"/>
<organism evidence="1 2">
    <name type="scientific">Mesonia phycicola</name>
    <dbReference type="NCBI Taxonomy" id="579105"/>
    <lineage>
        <taxon>Bacteria</taxon>
        <taxon>Pseudomonadati</taxon>
        <taxon>Bacteroidota</taxon>
        <taxon>Flavobacteriia</taxon>
        <taxon>Flavobacteriales</taxon>
        <taxon>Flavobacteriaceae</taxon>
        <taxon>Mesonia</taxon>
    </lineage>
</organism>
<evidence type="ECO:0008006" key="3">
    <source>
        <dbReference type="Google" id="ProtNLM"/>
    </source>
</evidence>
<dbReference type="RefSeq" id="WP_073150248.1">
    <property type="nucleotide sequence ID" value="NZ_FQYY01000005.1"/>
</dbReference>
<dbReference type="InterPro" id="IPR000801">
    <property type="entry name" value="Esterase-like"/>
</dbReference>
<dbReference type="PANTHER" id="PTHR48098">
    <property type="entry name" value="ENTEROCHELIN ESTERASE-RELATED"/>
    <property type="match status" value="1"/>
</dbReference>
<dbReference type="SUPFAM" id="SSF53474">
    <property type="entry name" value="alpha/beta-Hydrolases"/>
    <property type="match status" value="1"/>
</dbReference>
<dbReference type="Gene3D" id="1.25.40.10">
    <property type="entry name" value="Tetratricopeptide repeat domain"/>
    <property type="match status" value="1"/>
</dbReference>
<dbReference type="Pfam" id="PF00756">
    <property type="entry name" value="Esterase"/>
    <property type="match status" value="1"/>
</dbReference>
<dbReference type="PANTHER" id="PTHR48098:SF6">
    <property type="entry name" value="FERRI-BACILLIBACTIN ESTERASE BESA"/>
    <property type="match status" value="1"/>
</dbReference>